<dbReference type="InterPro" id="IPR021848">
    <property type="entry name" value="HODM_asu-like"/>
</dbReference>
<keyword evidence="1" id="KW-1133">Transmembrane helix</keyword>
<evidence type="ECO:0000313" key="3">
    <source>
        <dbReference type="Proteomes" id="UP000757232"/>
    </source>
</evidence>
<keyword evidence="1" id="KW-0812">Transmembrane</keyword>
<feature type="transmembrane region" description="Helical" evidence="1">
    <location>
        <begin position="12"/>
        <end position="31"/>
    </location>
</feature>
<keyword evidence="3" id="KW-1185">Reference proteome</keyword>
<evidence type="ECO:0000256" key="1">
    <source>
        <dbReference type="SAM" id="Phobius"/>
    </source>
</evidence>
<name>A0A9Q5HV85_SANBA</name>
<sequence length="424" mass="47987">MTVAILSSVSSALALDALLFACAVSITWFLLSRRSSSDPKKKQLAFTGGLPDPDPWYNFNLVRSDFRDSDDEKSSIREQNGTMAISPGKHVVDSLPENDAACGELLELLIDYLPKRYPTLFQAFPPKQSTSPASLFKLFKLGSNEREEVGGIWNKVTNERFEAEDVQGLQGVEALKVCARLVEDDFLMGREREDGHVYFTGGLVAFPGFYLLSKKINKRLEIVHAPVPYFNEKILLSVERTLKRFRPDEPFERTSWEIVDDRDLFYHNTAKVEEDGILSEKQHPKDLFFRVDHQTFRKLPRTKGIIFGVHPIMKRLEDLADSPLVPALLTKLHEEGDKKLMDYKLAPMYQERTIPYLKGLTKQQIEKGLIRGDEDVSKFRDLIDTSAGQTYPSTQTSLVDPTESELAILAEAGAERKGKAELEV</sequence>
<feature type="transmembrane region" description="Helical" evidence="1">
    <location>
        <begin position="195"/>
        <end position="212"/>
    </location>
</feature>
<dbReference type="OrthoDB" id="5043642at2759"/>
<gene>
    <name evidence="2" type="ORF">A7U60_g6383</name>
</gene>
<dbReference type="Proteomes" id="UP000757232">
    <property type="component" value="Unassembled WGS sequence"/>
</dbReference>
<accession>A0A9Q5HV85</accession>
<comment type="caution">
    <text evidence="2">The sequence shown here is derived from an EMBL/GenBank/DDBJ whole genome shotgun (WGS) entry which is preliminary data.</text>
</comment>
<proteinExistence type="predicted"/>
<organism evidence="2 3">
    <name type="scientific">Sanghuangporus baumii</name>
    <name type="common">Phellinus baumii</name>
    <dbReference type="NCBI Taxonomy" id="108892"/>
    <lineage>
        <taxon>Eukaryota</taxon>
        <taxon>Fungi</taxon>
        <taxon>Dikarya</taxon>
        <taxon>Basidiomycota</taxon>
        <taxon>Agaricomycotina</taxon>
        <taxon>Agaricomycetes</taxon>
        <taxon>Hymenochaetales</taxon>
        <taxon>Hymenochaetaceae</taxon>
        <taxon>Sanghuangporus</taxon>
    </lineage>
</organism>
<evidence type="ECO:0000313" key="2">
    <source>
        <dbReference type="EMBL" id="OCB86489.1"/>
    </source>
</evidence>
<dbReference type="EMBL" id="LNZH02000201">
    <property type="protein sequence ID" value="OCB86489.1"/>
    <property type="molecule type" value="Genomic_DNA"/>
</dbReference>
<keyword evidence="1" id="KW-0472">Membrane</keyword>
<reference evidence="2" key="1">
    <citation type="submission" date="2016-06" db="EMBL/GenBank/DDBJ databases">
        <title>Draft Genome sequence of the fungus Inonotus baumii.</title>
        <authorList>
            <person name="Zhu H."/>
            <person name="Lin W."/>
        </authorList>
    </citation>
    <scope>NUCLEOTIDE SEQUENCE</scope>
    <source>
        <strain evidence="2">821</strain>
    </source>
</reference>
<protein>
    <submittedName>
        <fullName evidence="2">Uncharacterized protein</fullName>
    </submittedName>
</protein>
<dbReference type="Pfam" id="PF11927">
    <property type="entry name" value="HODM_asu-like"/>
    <property type="match status" value="1"/>
</dbReference>
<dbReference type="AlphaFoldDB" id="A0A9Q5HV85"/>